<evidence type="ECO:0000256" key="1">
    <source>
        <dbReference type="ARBA" id="ARBA00022750"/>
    </source>
</evidence>
<feature type="domain" description="Retroviral polymerase SH3-like" evidence="5">
    <location>
        <begin position="311"/>
        <end position="344"/>
    </location>
</feature>
<keyword evidence="6" id="KW-0812">Transmembrane</keyword>
<feature type="region of interest" description="Disordered" evidence="2">
    <location>
        <begin position="464"/>
        <end position="489"/>
    </location>
</feature>
<keyword evidence="6" id="KW-0675">Receptor</keyword>
<dbReference type="AlphaFoldDB" id="A0AAV3Q6S6"/>
<protein>
    <submittedName>
        <fullName evidence="6">Transmembrane signal receptor</fullName>
    </submittedName>
</protein>
<dbReference type="EMBL" id="BAABME010003325">
    <property type="protein sequence ID" value="GAA0158345.1"/>
    <property type="molecule type" value="Genomic_DNA"/>
</dbReference>
<evidence type="ECO:0000259" key="5">
    <source>
        <dbReference type="Pfam" id="PF25597"/>
    </source>
</evidence>
<dbReference type="PANTHER" id="PTHR34222:SF94">
    <property type="entry name" value="CCHC-TYPE DOMAIN-CONTAINING PROTEIN"/>
    <property type="match status" value="1"/>
</dbReference>
<keyword evidence="1" id="KW-0064">Aspartyl protease</keyword>
<dbReference type="Pfam" id="PF25597">
    <property type="entry name" value="SH3_retrovirus"/>
    <property type="match status" value="1"/>
</dbReference>
<dbReference type="InterPro" id="IPR054722">
    <property type="entry name" value="PolX-like_BBD"/>
</dbReference>
<comment type="caution">
    <text evidence="6">The sequence shown here is derived from an EMBL/GenBank/DDBJ whole genome shotgun (WGS) entry which is preliminary data.</text>
</comment>
<feature type="domain" description="Reverse transcriptase Ty1/copia-type" evidence="3">
    <location>
        <begin position="557"/>
        <end position="641"/>
    </location>
</feature>
<evidence type="ECO:0000259" key="4">
    <source>
        <dbReference type="Pfam" id="PF22936"/>
    </source>
</evidence>
<keyword evidence="1" id="KW-0378">Hydrolase</keyword>
<feature type="region of interest" description="Disordered" evidence="2">
    <location>
        <begin position="366"/>
        <end position="445"/>
    </location>
</feature>
<organism evidence="6 7">
    <name type="scientific">Lithospermum erythrorhizon</name>
    <name type="common">Purple gromwell</name>
    <name type="synonym">Lithospermum officinale var. erythrorhizon</name>
    <dbReference type="NCBI Taxonomy" id="34254"/>
    <lineage>
        <taxon>Eukaryota</taxon>
        <taxon>Viridiplantae</taxon>
        <taxon>Streptophyta</taxon>
        <taxon>Embryophyta</taxon>
        <taxon>Tracheophyta</taxon>
        <taxon>Spermatophyta</taxon>
        <taxon>Magnoliopsida</taxon>
        <taxon>eudicotyledons</taxon>
        <taxon>Gunneridae</taxon>
        <taxon>Pentapetalae</taxon>
        <taxon>asterids</taxon>
        <taxon>lamiids</taxon>
        <taxon>Boraginales</taxon>
        <taxon>Boraginaceae</taxon>
        <taxon>Boraginoideae</taxon>
        <taxon>Lithospermeae</taxon>
        <taxon>Lithospermum</taxon>
    </lineage>
</organism>
<dbReference type="GO" id="GO:0004190">
    <property type="term" value="F:aspartic-type endopeptidase activity"/>
    <property type="evidence" value="ECO:0007669"/>
    <property type="project" value="UniProtKB-KW"/>
</dbReference>
<name>A0AAV3Q6S6_LITER</name>
<sequence>MSVAEYFGKLQPLWDELAQYNPIPASQDSPPSLDRAYQTMLNQERLNSKSTIDHVRDDIMALSIQTSNGGNSSVDSRPRAHVRCTYCNPTGHVEASCYSKHGFPNQPKASAGRGLLRTPATRPGVAAGRGRRREFWRAGCRPDNTAASKRVSELTDTQWNNLLQILGNSETSSINRLNGKFSVAPWIIDNGASTHVTGNLGLMSNVKSILHCKVGLPNGTMASSNLSGCVSLSSNFVLQNVLYVPQLKYNLMSVSRVTKDLDCILSFTKSGCIVQDRRSMMPIGAGDCQDGLYYFKRVNHFQTLHVHQTVSPQKKGWKLYDLATREFFVSRDVVLYETEFPYINDPCVGSPNPIVSNVPDSVVDFELADGDDTDDQGTAPVSPTPVTDEQGITPVSPMVLSDGGGLDPPGSASALGGDPPTTRQVDPSGNCTTSGDCELGRGHRTKTPSVRLRGFVTNTVEIVSPSSSSASPLPIRSSCSEPKNFKEAMDDPGWREAMHREIRALEDNGIVSDGFHNAFLHGDLTEEVYMKVPPGFSRGRPDKCLSDYSLFTWSKKAVQINVLVYVDDLILSGNNSIVVLSLKEYLSSCFHMKEFGILKYFLGIEVARSQEGIFLSQRKYILNIISEAGLLGAKPAAFPLEQNHRLAKSTSPLLIDTERYRRVVGRLLYLSFTRPDLSFVVHVLSQFLHASRHDHCSVVGVGLVAHSRGVQFQDAILDGLIATSHVFTSEQLTDIFTKALGKRQFEYLLRKLGIHNFHAPT</sequence>
<keyword evidence="7" id="KW-1185">Reference proteome</keyword>
<keyword evidence="1" id="KW-0645">Protease</keyword>
<feature type="compositionally biased region" description="Low complexity" evidence="2">
    <location>
        <begin position="464"/>
        <end position="480"/>
    </location>
</feature>
<dbReference type="Pfam" id="PF22936">
    <property type="entry name" value="Pol_BBD"/>
    <property type="match status" value="1"/>
</dbReference>
<feature type="domain" description="Retrovirus-related Pol polyprotein from transposon TNT 1-94-like beta-barrel" evidence="4">
    <location>
        <begin position="186"/>
        <end position="259"/>
    </location>
</feature>
<feature type="compositionally biased region" description="Acidic residues" evidence="2">
    <location>
        <begin position="366"/>
        <end position="375"/>
    </location>
</feature>
<dbReference type="InterPro" id="IPR013103">
    <property type="entry name" value="RVT_2"/>
</dbReference>
<dbReference type="Pfam" id="PF07727">
    <property type="entry name" value="RVT_2"/>
    <property type="match status" value="1"/>
</dbReference>
<keyword evidence="6" id="KW-0472">Membrane</keyword>
<evidence type="ECO:0000256" key="2">
    <source>
        <dbReference type="SAM" id="MobiDB-lite"/>
    </source>
</evidence>
<evidence type="ECO:0000259" key="3">
    <source>
        <dbReference type="Pfam" id="PF07727"/>
    </source>
</evidence>
<dbReference type="InterPro" id="IPR057670">
    <property type="entry name" value="SH3_retrovirus"/>
</dbReference>
<gene>
    <name evidence="6" type="ORF">LIER_15400</name>
</gene>
<dbReference type="SUPFAM" id="SSF56672">
    <property type="entry name" value="DNA/RNA polymerases"/>
    <property type="match status" value="1"/>
</dbReference>
<proteinExistence type="predicted"/>
<dbReference type="InterPro" id="IPR043502">
    <property type="entry name" value="DNA/RNA_pol_sf"/>
</dbReference>
<accession>A0AAV3Q6S6</accession>
<evidence type="ECO:0000313" key="7">
    <source>
        <dbReference type="Proteomes" id="UP001454036"/>
    </source>
</evidence>
<dbReference type="PANTHER" id="PTHR34222">
    <property type="entry name" value="GAG_PRE-INTEGRS DOMAIN-CONTAINING PROTEIN"/>
    <property type="match status" value="1"/>
</dbReference>
<reference evidence="6 7" key="1">
    <citation type="submission" date="2024-01" db="EMBL/GenBank/DDBJ databases">
        <title>The complete chloroplast genome sequence of Lithospermum erythrorhizon: insights into the phylogenetic relationship among Boraginaceae species and the maternal lineages of purple gromwells.</title>
        <authorList>
            <person name="Okada T."/>
            <person name="Watanabe K."/>
        </authorList>
    </citation>
    <scope>NUCLEOTIDE SEQUENCE [LARGE SCALE GENOMIC DNA]</scope>
</reference>
<evidence type="ECO:0000313" key="6">
    <source>
        <dbReference type="EMBL" id="GAA0158345.1"/>
    </source>
</evidence>
<feature type="compositionally biased region" description="Polar residues" evidence="2">
    <location>
        <begin position="421"/>
        <end position="435"/>
    </location>
</feature>
<dbReference type="Proteomes" id="UP001454036">
    <property type="component" value="Unassembled WGS sequence"/>
</dbReference>
<feature type="region of interest" description="Disordered" evidence="2">
    <location>
        <begin position="108"/>
        <end position="128"/>
    </location>
</feature>